<protein>
    <submittedName>
        <fullName evidence="1">Uncharacterized protein</fullName>
    </submittedName>
</protein>
<dbReference type="EMBL" id="OX596105">
    <property type="protein sequence ID" value="CAN0077266.1"/>
    <property type="molecule type" value="Genomic_DNA"/>
</dbReference>
<evidence type="ECO:0000313" key="1">
    <source>
        <dbReference type="EMBL" id="CAN0077266.1"/>
    </source>
</evidence>
<dbReference type="Proteomes" id="UP001162501">
    <property type="component" value="Chromosome 21"/>
</dbReference>
<sequence>MNGSPHPSEISLSCLQAVTGGPWRAGRWLKQESRGPHAAPTWGLVSHVLVCGSSGAPPAPGSSRNSWEVWILDMPMSSWRKRRRRRRGKEKKDTEKEVWKEGIT</sequence>
<name>A0AC59YY70_RANTA</name>
<gene>
    <name evidence="1" type="ORF">MRATA1EN22A_LOCUS11685</name>
</gene>
<reference evidence="1" key="1">
    <citation type="submission" date="2023-05" db="EMBL/GenBank/DDBJ databases">
        <authorList>
            <consortium name="ELIXIR-Norway"/>
        </authorList>
    </citation>
    <scope>NUCLEOTIDE SEQUENCE</scope>
</reference>
<accession>A0AC59YY70</accession>
<proteinExistence type="predicted"/>
<organism evidence="1 2">
    <name type="scientific">Rangifer tarandus platyrhynchus</name>
    <name type="common">Svalbard reindeer</name>
    <dbReference type="NCBI Taxonomy" id="3082113"/>
    <lineage>
        <taxon>Eukaryota</taxon>
        <taxon>Metazoa</taxon>
        <taxon>Chordata</taxon>
        <taxon>Craniata</taxon>
        <taxon>Vertebrata</taxon>
        <taxon>Euteleostomi</taxon>
        <taxon>Mammalia</taxon>
        <taxon>Eutheria</taxon>
        <taxon>Laurasiatheria</taxon>
        <taxon>Artiodactyla</taxon>
        <taxon>Ruminantia</taxon>
        <taxon>Pecora</taxon>
        <taxon>Cervidae</taxon>
        <taxon>Odocoileinae</taxon>
        <taxon>Rangifer</taxon>
    </lineage>
</organism>
<evidence type="ECO:0000313" key="2">
    <source>
        <dbReference type="Proteomes" id="UP001162501"/>
    </source>
</evidence>
<reference evidence="1" key="2">
    <citation type="submission" date="2025-03" db="EMBL/GenBank/DDBJ databases">
        <authorList>
            <consortium name="ELIXIR-Norway"/>
            <consortium name="Elixir Norway"/>
        </authorList>
    </citation>
    <scope>NUCLEOTIDE SEQUENCE</scope>
</reference>